<name>A0A0N7LWL2_9RHOB</name>
<feature type="domain" description="NADP-dependent oxidoreductase" evidence="1">
    <location>
        <begin position="22"/>
        <end position="330"/>
    </location>
</feature>
<dbReference type="PANTHER" id="PTHR42686">
    <property type="entry name" value="GH17980P-RELATED"/>
    <property type="match status" value="1"/>
</dbReference>
<dbReference type="EC" id="1.1.1.107" evidence="3"/>
<keyword evidence="4" id="KW-1185">Reference proteome</keyword>
<reference evidence="2 4" key="1">
    <citation type="submission" date="2015-09" db="EMBL/GenBank/DDBJ databases">
        <authorList>
            <person name="Rodrigo-Torres L."/>
            <person name="Arahal D.R."/>
        </authorList>
    </citation>
    <scope>NUCLEOTIDE SEQUENCE [LARGE SCALE GENOMIC DNA]</scope>
    <source>
        <strain evidence="2 4">CECT 5118</strain>
    </source>
</reference>
<dbReference type="GO" id="GO:0005829">
    <property type="term" value="C:cytosol"/>
    <property type="evidence" value="ECO:0007669"/>
    <property type="project" value="TreeGrafter"/>
</dbReference>
<dbReference type="SUPFAM" id="SSF51430">
    <property type="entry name" value="NAD(P)-linked oxidoreductase"/>
    <property type="match status" value="1"/>
</dbReference>
<dbReference type="EMBL" id="CYSC01000011">
    <property type="protein sequence ID" value="CUH70781.1"/>
    <property type="molecule type" value="Genomic_DNA"/>
</dbReference>
<dbReference type="Gene3D" id="3.20.20.100">
    <property type="entry name" value="NADP-dependent oxidoreductase domain"/>
    <property type="match status" value="1"/>
</dbReference>
<dbReference type="InterPro" id="IPR036812">
    <property type="entry name" value="NAD(P)_OxRdtase_dom_sf"/>
</dbReference>
<dbReference type="Pfam" id="PF00248">
    <property type="entry name" value="Aldo_ket_red"/>
    <property type="match status" value="1"/>
</dbReference>
<evidence type="ECO:0000313" key="5">
    <source>
        <dbReference type="Proteomes" id="UP000051887"/>
    </source>
</evidence>
<dbReference type="EMBL" id="CYSB01000039">
    <property type="protein sequence ID" value="CUH69410.1"/>
    <property type="molecule type" value="Genomic_DNA"/>
</dbReference>
<dbReference type="InterPro" id="IPR023210">
    <property type="entry name" value="NADP_OxRdtase_dom"/>
</dbReference>
<proteinExistence type="predicted"/>
<dbReference type="OrthoDB" id="9768851at2"/>
<protein>
    <submittedName>
        <fullName evidence="3">Pyridoxal 4-dehydrogenase</fullName>
        <ecNumber evidence="3">1.1.1.107</ecNumber>
    </submittedName>
</protein>
<dbReference type="AlphaFoldDB" id="A0A0N7LWL2"/>
<dbReference type="InterPro" id="IPR020471">
    <property type="entry name" value="AKR"/>
</dbReference>
<evidence type="ECO:0000259" key="1">
    <source>
        <dbReference type="Pfam" id="PF00248"/>
    </source>
</evidence>
<dbReference type="PANTHER" id="PTHR42686:SF1">
    <property type="entry name" value="GH17980P-RELATED"/>
    <property type="match status" value="1"/>
</dbReference>
<dbReference type="GO" id="GO:0050235">
    <property type="term" value="F:pyridoxal 4-dehydrogenase activity"/>
    <property type="evidence" value="ECO:0007669"/>
    <property type="project" value="UniProtKB-EC"/>
</dbReference>
<evidence type="ECO:0000313" key="2">
    <source>
        <dbReference type="EMBL" id="CUH69410.1"/>
    </source>
</evidence>
<dbReference type="Proteomes" id="UP000051086">
    <property type="component" value="Unassembled WGS sequence"/>
</dbReference>
<evidence type="ECO:0000313" key="3">
    <source>
        <dbReference type="EMBL" id="CUH70781.1"/>
    </source>
</evidence>
<accession>A0A0N7LWL2</accession>
<dbReference type="Proteomes" id="UP000051887">
    <property type="component" value="Unassembled WGS sequence"/>
</dbReference>
<gene>
    <name evidence="3" type="primary">pld1</name>
    <name evidence="2" type="ORF">TL5118_03370</name>
    <name evidence="3" type="ORF">TL5120_00561</name>
</gene>
<dbReference type="RefSeq" id="WP_058242123.1">
    <property type="nucleotide sequence ID" value="NZ_CYSB01000039.1"/>
</dbReference>
<reference evidence="3 5" key="2">
    <citation type="submission" date="2015-09" db="EMBL/GenBank/DDBJ databases">
        <authorList>
            <consortium name="Swine Surveillance"/>
        </authorList>
    </citation>
    <scope>NUCLEOTIDE SEQUENCE [LARGE SCALE GENOMIC DNA]</scope>
    <source>
        <strain evidence="3 5">5120</strain>
    </source>
</reference>
<evidence type="ECO:0000313" key="4">
    <source>
        <dbReference type="Proteomes" id="UP000051086"/>
    </source>
</evidence>
<keyword evidence="3" id="KW-0560">Oxidoreductase</keyword>
<organism evidence="3 5">
    <name type="scientific">Thalassovita autumnalis</name>
    <dbReference type="NCBI Taxonomy" id="2072972"/>
    <lineage>
        <taxon>Bacteria</taxon>
        <taxon>Pseudomonadati</taxon>
        <taxon>Pseudomonadota</taxon>
        <taxon>Alphaproteobacteria</taxon>
        <taxon>Rhodobacterales</taxon>
        <taxon>Roseobacteraceae</taxon>
        <taxon>Thalassovita</taxon>
    </lineage>
</organism>
<sequence>MSTSKLRLLNQRTSRPVPLTQLGFGGAPLGNLYRKVEEQDAQAALQAAYDCGARFFDTAPQYGLGRSEMRFATALQRFGRENIQLSTKVGRLLLDCEPHEVTPEAFVNVPQKRIVFDYSYDGVMRSYEESKARLDVDAVDILLVHDVCAFSQGSQDASDAKVRELFDGGGYRALSELRDAGEVAAIGAGVNEWQVCERLLGLGDFDGFLLAGRYTLLEQEALDSFLPLCEKRDVGIILGGPYNSGILATGAVPGAKYNYADAPPDIMERVRRIEAVCAAHDTPLIAAALQFVLGHPCIKTVVPGAVSAAEVQANAALMERQIPTALWQDLRAEGLIRPDAPLPSELTDAA</sequence>